<name>W6K3J8_9MICO</name>
<dbReference type="STRING" id="1193182.BN11_2660001"/>
<accession>W6K3J8</accession>
<dbReference type="InterPro" id="IPR029069">
    <property type="entry name" value="HotDog_dom_sf"/>
</dbReference>
<dbReference type="InterPro" id="IPR049450">
    <property type="entry name" value="ACOT8-like_C"/>
</dbReference>
<comment type="caution">
    <text evidence="3">The sequence shown here is derived from an EMBL/GenBank/DDBJ whole genome shotgun (WGS) entry which is preliminary data.</text>
</comment>
<dbReference type="Pfam" id="PF13622">
    <property type="entry name" value="4HBT_3"/>
    <property type="match status" value="1"/>
</dbReference>
<dbReference type="AlphaFoldDB" id="W6K3J8"/>
<feature type="domain" description="Acyl-CoA thioesterase-like C-terminal" evidence="2">
    <location>
        <begin position="130"/>
        <end position="262"/>
    </location>
</feature>
<feature type="domain" description="Acyl-CoA thioesterase-like N-terminal HotDog" evidence="1">
    <location>
        <begin position="29"/>
        <end position="111"/>
    </location>
</feature>
<evidence type="ECO:0000259" key="2">
    <source>
        <dbReference type="Pfam" id="PF20789"/>
    </source>
</evidence>
<dbReference type="EMBL" id="CAJA01000186">
    <property type="protein sequence ID" value="CCH73389.1"/>
    <property type="molecule type" value="Genomic_DNA"/>
</dbReference>
<proteinExistence type="predicted"/>
<dbReference type="Gene3D" id="2.40.160.210">
    <property type="entry name" value="Acyl-CoA thioesterase, double hotdog domain"/>
    <property type="match status" value="1"/>
</dbReference>
<dbReference type="InterPro" id="IPR049449">
    <property type="entry name" value="TesB_ACOT8-like_N"/>
</dbReference>
<dbReference type="RefSeq" id="WP_048698976.1">
    <property type="nucleotide sequence ID" value="NZ_HG764815.1"/>
</dbReference>
<organism evidence="3 4">
    <name type="scientific">Nostocoides australiense Ben110</name>
    <dbReference type="NCBI Taxonomy" id="1193182"/>
    <lineage>
        <taxon>Bacteria</taxon>
        <taxon>Bacillati</taxon>
        <taxon>Actinomycetota</taxon>
        <taxon>Actinomycetes</taxon>
        <taxon>Micrococcales</taxon>
        <taxon>Intrasporangiaceae</taxon>
        <taxon>Nostocoides</taxon>
    </lineage>
</organism>
<dbReference type="Proteomes" id="UP000035763">
    <property type="component" value="Unassembled WGS sequence"/>
</dbReference>
<reference evidence="3 4" key="1">
    <citation type="journal article" date="2013" name="ISME J.">
        <title>A metabolic model for members of the genus Tetrasphaera involved in enhanced biological phosphorus removal.</title>
        <authorList>
            <person name="Kristiansen R."/>
            <person name="Nguyen H.T.T."/>
            <person name="Saunders A.M."/>
            <person name="Nielsen J.L."/>
            <person name="Wimmer R."/>
            <person name="Le V.Q."/>
            <person name="McIlroy S.J."/>
            <person name="Petrovski S."/>
            <person name="Seviour R.J."/>
            <person name="Calteau A."/>
            <person name="Nielsen K.L."/>
            <person name="Nielsen P.H."/>
        </authorList>
    </citation>
    <scope>NUCLEOTIDE SEQUENCE [LARGE SCALE GENOMIC DNA]</scope>
    <source>
        <strain evidence="3 4">Ben110</strain>
    </source>
</reference>
<gene>
    <name evidence="3" type="ORF">BN11_2660001</name>
</gene>
<keyword evidence="4" id="KW-1185">Reference proteome</keyword>
<evidence type="ECO:0000259" key="1">
    <source>
        <dbReference type="Pfam" id="PF13622"/>
    </source>
</evidence>
<evidence type="ECO:0008006" key="5">
    <source>
        <dbReference type="Google" id="ProtNLM"/>
    </source>
</evidence>
<evidence type="ECO:0000313" key="4">
    <source>
        <dbReference type="Proteomes" id="UP000035763"/>
    </source>
</evidence>
<dbReference type="SUPFAM" id="SSF54637">
    <property type="entry name" value="Thioesterase/thiol ester dehydrase-isomerase"/>
    <property type="match status" value="2"/>
</dbReference>
<protein>
    <recommendedName>
        <fullName evidence="5">Thioesterase family protein</fullName>
    </recommendedName>
</protein>
<dbReference type="OrthoDB" id="1413770at2"/>
<dbReference type="InterPro" id="IPR042171">
    <property type="entry name" value="Acyl-CoA_hotdog"/>
</dbReference>
<evidence type="ECO:0000313" key="3">
    <source>
        <dbReference type="EMBL" id="CCH73389.1"/>
    </source>
</evidence>
<sequence>MSADSNAYYELLGVRDEADVFLATWHTGGPWTETHQHGGPPSALLTREIETTALPEGFAISRLTIDILGPIPVGQVEVAASVLRSGRAVHLAEAVLTDVDSDRAVAQARAWAVPDAPGPAVNDMAPTSTPDDGAAYPAPRGWVRGYIDSIDWRWVRGQVGVPGPGTVWMRPHLPLLEDEPLSPLQRVLTCVDSGSGISAELDIREWDFRNTDLTVHVVRPPEGEWLCVDAVTTAAGAGMGVCRATVSDARGIVAFSAQSLLIRPRTL</sequence>
<dbReference type="Pfam" id="PF20789">
    <property type="entry name" value="4HBT_3C"/>
    <property type="match status" value="1"/>
</dbReference>